<reference evidence="2" key="1">
    <citation type="journal article" date="2011" name="BMC Genomics">
        <title>Complete genome sequence of the filamentous anoxygenic phototrophic bacterium Chloroflexus aurantiacus.</title>
        <authorList>
            <person name="Tang K.H."/>
            <person name="Barry K."/>
            <person name="Chertkov O."/>
            <person name="Dalin E."/>
            <person name="Han C.S."/>
            <person name="Hauser L.J."/>
            <person name="Honchak B.M."/>
            <person name="Karbach L.E."/>
            <person name="Land M.L."/>
            <person name="Lapidus A."/>
            <person name="Larimer F.W."/>
            <person name="Mikhailova N."/>
            <person name="Pitluck S."/>
            <person name="Pierson B.K."/>
            <person name="Blankenship R.E."/>
        </authorList>
    </citation>
    <scope>NUCLEOTIDE SEQUENCE [LARGE SCALE GENOMIC DNA]</scope>
    <source>
        <strain evidence="2">ATCC 29366 / DSM 635 / J-10-fl</strain>
    </source>
</reference>
<dbReference type="RefSeq" id="WP_012258041.1">
    <property type="nucleotide sequence ID" value="NC_010175.1"/>
</dbReference>
<evidence type="ECO:0000313" key="2">
    <source>
        <dbReference type="Proteomes" id="UP000002008"/>
    </source>
</evidence>
<keyword evidence="2" id="KW-1185">Reference proteome</keyword>
<gene>
    <name evidence="1" type="ordered locus">Caur_2175</name>
</gene>
<organism evidence="1 2">
    <name type="scientific">Chloroflexus aurantiacus (strain ATCC 29366 / DSM 635 / J-10-fl)</name>
    <dbReference type="NCBI Taxonomy" id="324602"/>
    <lineage>
        <taxon>Bacteria</taxon>
        <taxon>Bacillati</taxon>
        <taxon>Chloroflexota</taxon>
        <taxon>Chloroflexia</taxon>
        <taxon>Chloroflexales</taxon>
        <taxon>Chloroflexineae</taxon>
        <taxon>Chloroflexaceae</taxon>
        <taxon>Chloroflexus</taxon>
    </lineage>
</organism>
<dbReference type="EnsemblBacteria" id="ABY35387">
    <property type="protein sequence ID" value="ABY35387"/>
    <property type="gene ID" value="Caur_2175"/>
</dbReference>
<accession>A9WFN7</accession>
<dbReference type="InParanoid" id="A9WFN7"/>
<name>A9WFN7_CHLAA</name>
<dbReference type="Proteomes" id="UP000002008">
    <property type="component" value="Chromosome"/>
</dbReference>
<proteinExistence type="predicted"/>
<dbReference type="PATRIC" id="fig|324602.8.peg.2462"/>
<dbReference type="HOGENOM" id="CLU_479657_0_0_0"/>
<evidence type="ECO:0000313" key="1">
    <source>
        <dbReference type="EMBL" id="ABY35387.1"/>
    </source>
</evidence>
<dbReference type="KEGG" id="cau:Caur_2175"/>
<dbReference type="EMBL" id="CP000909">
    <property type="protein sequence ID" value="ABY35387.1"/>
    <property type="molecule type" value="Genomic_DNA"/>
</dbReference>
<protein>
    <submittedName>
        <fullName evidence="1">Uncharacterized protein</fullName>
    </submittedName>
</protein>
<dbReference type="AlphaFoldDB" id="A9WFN7"/>
<dbReference type="eggNOG" id="ENOG5032CHX">
    <property type="taxonomic scope" value="Bacteria"/>
</dbReference>
<sequence>MVGNMPLKTFLESVERQLAACSAEELRDILRKVARQVPPAERRAFLKQLRDSRTATVVPQTAWEGLLDAIDDLEARLEKAMKSVDEWMDRFGWQYEYEEDDVGPYREFIEPLTSLFERTALAFDHGEFALARQAYRRLFRLLDQVDDYGYRISLYDLTDLDQKDAIARYLRAVYQTEPLDRRHRVLYEEMRRLAFSYQQLYGDAPRLKDFIQTAPDPLPEQDAFLRKWSAFLRRQNDSLADIWLCEVVRLVEGKAGLERLVRSKGHQRPYIYLDWFTALEEEGQYAQVLTEARLALQSLPDDLPIRAVIADHLCAAASVLGDRESLLEGRWQAFVAMPELSRLLDLWEAVPSMEQRPLWMQRAVQNMQEPRSRKATLPPGDPPLPTLVYLKQPSFSSDALLAHARLLAGDLAAAHQAVARKPVLEEGNAVNAQTLVLAWLLVLLSGRERKDLPPNLEHFWRRTLQEIIVDDGMYDQHIQHELTQRTDHIYADYLAWGRASGFLHLEAADAEKYLAWCLDTARKRIEAIVSNQYRDIYDEAANLTVACAELLRLRGDDRAADELVAHICEQFHRYRAFQRELRSALARK</sequence>